<reference evidence="21" key="1">
    <citation type="journal article" name="Sci. Rep.">
        <title>Rearrangement and evolution of mitochondrial genomes in Thysanoptera (Insecta).</title>
        <authorList>
            <person name="Tyagi K."/>
            <person name="Chakraborty R."/>
            <person name="Cameron S.L."/>
            <person name="Sweet A.D."/>
            <person name="Chandra K."/>
            <person name="Kumar V."/>
        </authorList>
    </citation>
    <scope>NUCLEOTIDE SEQUENCE</scope>
</reference>
<keyword evidence="13 17" id="KW-0830">Ubiquinone</keyword>
<proteinExistence type="inferred from homology"/>
<evidence type="ECO:0000259" key="18">
    <source>
        <dbReference type="Pfam" id="PF00361"/>
    </source>
</evidence>
<organism evidence="21">
    <name type="scientific">Franklinothrips vespiformis</name>
    <name type="common">Thrips</name>
    <name type="synonym">Aeolothrips vespiformis</name>
    <dbReference type="NCBI Taxonomy" id="297892"/>
    <lineage>
        <taxon>Eukaryota</taxon>
        <taxon>Metazoa</taxon>
        <taxon>Ecdysozoa</taxon>
        <taxon>Arthropoda</taxon>
        <taxon>Hexapoda</taxon>
        <taxon>Insecta</taxon>
        <taxon>Pterygota</taxon>
        <taxon>Neoptera</taxon>
        <taxon>Paraneoptera</taxon>
        <taxon>Thysanoptera</taxon>
        <taxon>Terebrantia</taxon>
        <taxon>Aeolothripoidea</taxon>
        <taxon>Aeolothripidae</taxon>
        <taxon>Franklinothrips</taxon>
    </lineage>
</organism>
<dbReference type="PANTHER" id="PTHR42829">
    <property type="entry name" value="NADH-UBIQUINONE OXIDOREDUCTASE CHAIN 5"/>
    <property type="match status" value="1"/>
</dbReference>
<evidence type="ECO:0000256" key="3">
    <source>
        <dbReference type="ARBA" id="ARBA00012944"/>
    </source>
</evidence>
<keyword evidence="12 17" id="KW-0520">NAD</keyword>
<feature type="transmembrane region" description="Helical" evidence="17">
    <location>
        <begin position="5"/>
        <end position="25"/>
    </location>
</feature>
<name>A0A8A5L625_FRAVS</name>
<gene>
    <name evidence="21" type="primary">nad5</name>
</gene>
<dbReference type="InterPro" id="IPR010934">
    <property type="entry name" value="NADH_DH_su5_C"/>
</dbReference>
<dbReference type="PRINTS" id="PR01434">
    <property type="entry name" value="NADHDHGNASE5"/>
</dbReference>
<evidence type="ECO:0000256" key="4">
    <source>
        <dbReference type="ARBA" id="ARBA00021096"/>
    </source>
</evidence>
<evidence type="ECO:0000259" key="20">
    <source>
        <dbReference type="Pfam" id="PF06455"/>
    </source>
</evidence>
<feature type="transmembrane region" description="Helical" evidence="17">
    <location>
        <begin position="553"/>
        <end position="571"/>
    </location>
</feature>
<evidence type="ECO:0000256" key="13">
    <source>
        <dbReference type="ARBA" id="ARBA00023075"/>
    </source>
</evidence>
<feature type="transmembrane region" description="Helical" evidence="17">
    <location>
        <begin position="267"/>
        <end position="286"/>
    </location>
</feature>
<dbReference type="InterPro" id="IPR003945">
    <property type="entry name" value="NU5C-like"/>
</dbReference>
<evidence type="ECO:0000256" key="16">
    <source>
        <dbReference type="ARBA" id="ARBA00049551"/>
    </source>
</evidence>
<dbReference type="InterPro" id="IPR001750">
    <property type="entry name" value="ND/Mrp_TM"/>
</dbReference>
<keyword evidence="6" id="KW-0679">Respiratory chain</keyword>
<feature type="transmembrane region" description="Helical" evidence="17">
    <location>
        <begin position="45"/>
        <end position="71"/>
    </location>
</feature>
<protein>
    <recommendedName>
        <fullName evidence="4 17">NADH-ubiquinone oxidoreductase chain 5</fullName>
        <ecNumber evidence="3 17">7.1.1.2</ecNumber>
    </recommendedName>
</protein>
<feature type="domain" description="NADH dehydrogenase subunit 5 C-terminal" evidence="20">
    <location>
        <begin position="392"/>
        <end position="569"/>
    </location>
</feature>
<evidence type="ECO:0000256" key="7">
    <source>
        <dbReference type="ARBA" id="ARBA00022692"/>
    </source>
</evidence>
<dbReference type="InterPro" id="IPR001516">
    <property type="entry name" value="Proton_antipo_N"/>
</dbReference>
<keyword evidence="7 17" id="KW-0812">Transmembrane</keyword>
<keyword evidence="5 17" id="KW-0813">Transport</keyword>
<dbReference type="EC" id="7.1.1.2" evidence="3 17"/>
<evidence type="ECO:0000256" key="6">
    <source>
        <dbReference type="ARBA" id="ARBA00022660"/>
    </source>
</evidence>
<evidence type="ECO:0000256" key="10">
    <source>
        <dbReference type="ARBA" id="ARBA00022982"/>
    </source>
</evidence>
<comment type="subcellular location">
    <subcellularLocation>
        <location evidence="2">Mitochondrion inner membrane</location>
        <topology evidence="2">Multi-pass membrane protein</topology>
    </subcellularLocation>
</comment>
<keyword evidence="15 17" id="KW-0472">Membrane</keyword>
<evidence type="ECO:0000256" key="11">
    <source>
        <dbReference type="ARBA" id="ARBA00022989"/>
    </source>
</evidence>
<dbReference type="Pfam" id="PF00361">
    <property type="entry name" value="Proton_antipo_M"/>
    <property type="match status" value="1"/>
</dbReference>
<evidence type="ECO:0000256" key="8">
    <source>
        <dbReference type="ARBA" id="ARBA00022792"/>
    </source>
</evidence>
<feature type="transmembrane region" description="Helical" evidence="17">
    <location>
        <begin position="524"/>
        <end position="541"/>
    </location>
</feature>
<keyword evidence="8" id="KW-0999">Mitochondrion inner membrane</keyword>
<dbReference type="Pfam" id="PF00662">
    <property type="entry name" value="Proton_antipo_N"/>
    <property type="match status" value="1"/>
</dbReference>
<dbReference type="AlphaFoldDB" id="A0A8A5L625"/>
<feature type="domain" description="NADH:quinone oxidoreductase/Mrp antiporter transmembrane" evidence="18">
    <location>
        <begin position="102"/>
        <end position="389"/>
    </location>
</feature>
<comment type="function">
    <text evidence="1">Core subunit of the mitochondrial membrane respiratory chain NADH dehydrogenase (Complex I) that is believed to belong to the minimal assembly required for catalysis. Complex I functions in the transfer of electrons from NADH to the respiratory chain. The immediate electron acceptor for the enzyme is believed to be ubiquinone.</text>
</comment>
<comment type="similarity">
    <text evidence="17">Belongs to the complex I subunit 5 family.</text>
</comment>
<feature type="transmembrane region" description="Helical" evidence="17">
    <location>
        <begin position="292"/>
        <end position="313"/>
    </location>
</feature>
<keyword evidence="9" id="KW-1278">Translocase</keyword>
<comment type="catalytic activity">
    <reaction evidence="16 17">
        <text>a ubiquinone + NADH + 5 H(+)(in) = a ubiquinol + NAD(+) + 4 H(+)(out)</text>
        <dbReference type="Rhea" id="RHEA:29091"/>
        <dbReference type="Rhea" id="RHEA-COMP:9565"/>
        <dbReference type="Rhea" id="RHEA-COMP:9566"/>
        <dbReference type="ChEBI" id="CHEBI:15378"/>
        <dbReference type="ChEBI" id="CHEBI:16389"/>
        <dbReference type="ChEBI" id="CHEBI:17976"/>
        <dbReference type="ChEBI" id="CHEBI:57540"/>
        <dbReference type="ChEBI" id="CHEBI:57945"/>
        <dbReference type="EC" id="7.1.1.2"/>
    </reaction>
</comment>
<keyword evidence="10" id="KW-0249">Electron transport</keyword>
<feature type="transmembrane region" description="Helical" evidence="17">
    <location>
        <begin position="238"/>
        <end position="260"/>
    </location>
</feature>
<keyword evidence="11 17" id="KW-1133">Transmembrane helix</keyword>
<feature type="transmembrane region" description="Helical" evidence="17">
    <location>
        <begin position="376"/>
        <end position="402"/>
    </location>
</feature>
<evidence type="ECO:0000256" key="17">
    <source>
        <dbReference type="RuleBase" id="RU003404"/>
    </source>
</evidence>
<dbReference type="GO" id="GO:0042773">
    <property type="term" value="P:ATP synthesis coupled electron transport"/>
    <property type="evidence" value="ECO:0007669"/>
    <property type="project" value="InterPro"/>
</dbReference>
<dbReference type="GO" id="GO:0005743">
    <property type="term" value="C:mitochondrial inner membrane"/>
    <property type="evidence" value="ECO:0007669"/>
    <property type="project" value="UniProtKB-SubCell"/>
</dbReference>
<dbReference type="GO" id="GO:0008137">
    <property type="term" value="F:NADH dehydrogenase (ubiquinone) activity"/>
    <property type="evidence" value="ECO:0007669"/>
    <property type="project" value="UniProtKB-EC"/>
</dbReference>
<accession>A0A8A5L625</accession>
<feature type="transmembrane region" description="Helical" evidence="17">
    <location>
        <begin position="423"/>
        <end position="445"/>
    </location>
</feature>
<evidence type="ECO:0000256" key="9">
    <source>
        <dbReference type="ARBA" id="ARBA00022967"/>
    </source>
</evidence>
<feature type="transmembrane region" description="Helical" evidence="17">
    <location>
        <begin position="106"/>
        <end position="126"/>
    </location>
</feature>
<feature type="transmembrane region" description="Helical" evidence="17">
    <location>
        <begin position="496"/>
        <end position="518"/>
    </location>
</feature>
<sequence length="572" mass="65600">MFKNVFFYLFFTSFLLLISSSYFVLESFCLVMEWEMFSMNSLTFSFLMILDYISLIFLSVVLLISSMVILYSSSYMSSEIFKSRFLILVLLFIFSMMFMILSPSLISILLGWDGLGLVSFCLVIYYQNRKSFSAGMLTALTNRIGDVLILLSISFFSNIGSWNFCNIFMLNSSWFMLISILICMASMTKSAQIPFSAWLPAAMAAPTPVSALVHSSTLVTAGVYLMIRFYSIVSKFDFLILLFLILSTCTMFMSGLAANVEMDLKKVIALSTLSQLGVMMSSLSLGMEKLCFFHLIIHALFKSLLFMCAGCFIHNNSDSQDIRFFGNWMTKEFTFSPLTSLYFNTANLALCGFPFMSGFYSKDLILEMCFLNSMNLFMMVIFFFSTGLTVSYTVRLILMSLASSFNYISVISKMGDNSKSMNLSMMFMFFMSLMAGKAGLSFILIFPYNYIVLPFFLKFTTLFVCLMGLIFGFYLNKLKWKIFSSYKMFEFLNKMWFLTIISPNILKTKIMSFSLKISKITTNGWMELFLGMYLPMVLIGVSSRVEISSKIHMNILFFLIFFMFFCFLFTMN</sequence>
<feature type="transmembrane region" description="Helical" evidence="17">
    <location>
        <begin position="451"/>
        <end position="475"/>
    </location>
</feature>
<dbReference type="GO" id="GO:0003954">
    <property type="term" value="F:NADH dehydrogenase activity"/>
    <property type="evidence" value="ECO:0007669"/>
    <property type="project" value="TreeGrafter"/>
</dbReference>
<keyword evidence="14 17" id="KW-0496">Mitochondrion</keyword>
<dbReference type="Pfam" id="PF06455">
    <property type="entry name" value="NADH5_C"/>
    <property type="match status" value="1"/>
</dbReference>
<geneLocation type="mitochondrion" evidence="21"/>
<feature type="domain" description="NADH-Ubiquinone oxidoreductase (complex I) chain 5 N-terminal" evidence="19">
    <location>
        <begin position="37"/>
        <end position="85"/>
    </location>
</feature>
<evidence type="ECO:0000259" key="19">
    <source>
        <dbReference type="Pfam" id="PF00662"/>
    </source>
</evidence>
<evidence type="ECO:0000256" key="12">
    <source>
        <dbReference type="ARBA" id="ARBA00023027"/>
    </source>
</evidence>
<dbReference type="PANTHER" id="PTHR42829:SF2">
    <property type="entry name" value="NADH-UBIQUINONE OXIDOREDUCTASE CHAIN 5"/>
    <property type="match status" value="1"/>
</dbReference>
<evidence type="ECO:0000256" key="15">
    <source>
        <dbReference type="ARBA" id="ARBA00023136"/>
    </source>
</evidence>
<evidence type="ECO:0000256" key="5">
    <source>
        <dbReference type="ARBA" id="ARBA00022448"/>
    </source>
</evidence>
<evidence type="ECO:0000313" key="21">
    <source>
        <dbReference type="EMBL" id="QTF76084.1"/>
    </source>
</evidence>
<comment type="function">
    <text evidence="17">Core subunit of the mitochondrial membrane respiratory chain NADH dehydrogenase (Complex I) which catalyzes electron transfer from NADH through the respiratory chain, using ubiquinone as an electron acceptor. Essential for the catalytic activity and assembly of complex I.</text>
</comment>
<feature type="transmembrane region" description="Helical" evidence="17">
    <location>
        <begin position="175"/>
        <end position="199"/>
    </location>
</feature>
<dbReference type="EMBL" id="MN072395">
    <property type="protein sequence ID" value="QTF76084.1"/>
    <property type="molecule type" value="Genomic_DNA"/>
</dbReference>
<feature type="transmembrane region" description="Helical" evidence="17">
    <location>
        <begin position="83"/>
        <end position="100"/>
    </location>
</feature>
<evidence type="ECO:0000256" key="2">
    <source>
        <dbReference type="ARBA" id="ARBA00004448"/>
    </source>
</evidence>
<feature type="transmembrane region" description="Helical" evidence="17">
    <location>
        <begin position="211"/>
        <end position="232"/>
    </location>
</feature>
<feature type="transmembrane region" description="Helical" evidence="17">
    <location>
        <begin position="333"/>
        <end position="356"/>
    </location>
</feature>
<dbReference type="GO" id="GO:0015990">
    <property type="term" value="P:electron transport coupled proton transport"/>
    <property type="evidence" value="ECO:0007669"/>
    <property type="project" value="TreeGrafter"/>
</dbReference>
<evidence type="ECO:0000256" key="14">
    <source>
        <dbReference type="ARBA" id="ARBA00023128"/>
    </source>
</evidence>
<evidence type="ECO:0000256" key="1">
    <source>
        <dbReference type="ARBA" id="ARBA00003257"/>
    </source>
</evidence>